<name>A0A8H5SVB9_FUSHE</name>
<dbReference type="SUPFAM" id="SSF51419">
    <property type="entry name" value="PLP-binding barrel"/>
    <property type="match status" value="1"/>
</dbReference>
<keyword evidence="3" id="KW-0210">Decarboxylase</keyword>
<comment type="cofactor">
    <cofactor evidence="1">
        <name>pyridoxal 5'-phosphate</name>
        <dbReference type="ChEBI" id="CHEBI:597326"/>
    </cofactor>
</comment>
<dbReference type="EMBL" id="JAAGWQ010000277">
    <property type="protein sequence ID" value="KAF5657584.1"/>
    <property type="molecule type" value="Genomic_DNA"/>
</dbReference>
<dbReference type="InterPro" id="IPR002433">
    <property type="entry name" value="Orn_de-COase"/>
</dbReference>
<dbReference type="Proteomes" id="UP000567885">
    <property type="component" value="Unassembled WGS sequence"/>
</dbReference>
<evidence type="ECO:0000256" key="2">
    <source>
        <dbReference type="ARBA" id="ARBA00008872"/>
    </source>
</evidence>
<keyword evidence="4" id="KW-0663">Pyridoxal phosphate</keyword>
<reference evidence="7 8" key="1">
    <citation type="submission" date="2020-05" db="EMBL/GenBank/DDBJ databases">
        <title>Identification and distribution of gene clusters putatively required for synthesis of sphingolipid metabolism inhibitors in phylogenetically diverse species of the filamentous fungus Fusarium.</title>
        <authorList>
            <person name="Kim H.-S."/>
            <person name="Busman M."/>
            <person name="Brown D.W."/>
            <person name="Divon H."/>
            <person name="Uhlig S."/>
            <person name="Proctor R.H."/>
        </authorList>
    </citation>
    <scope>NUCLEOTIDE SEQUENCE [LARGE SCALE GENOMIC DNA]</scope>
    <source>
        <strain evidence="7 8">NRRL 20693</strain>
    </source>
</reference>
<dbReference type="GO" id="GO:0004586">
    <property type="term" value="F:ornithine decarboxylase activity"/>
    <property type="evidence" value="ECO:0007669"/>
    <property type="project" value="TreeGrafter"/>
</dbReference>
<dbReference type="GO" id="GO:0033387">
    <property type="term" value="P:putrescine biosynthetic process from arginine, via ornithine"/>
    <property type="evidence" value="ECO:0007669"/>
    <property type="project" value="TreeGrafter"/>
</dbReference>
<evidence type="ECO:0000256" key="3">
    <source>
        <dbReference type="ARBA" id="ARBA00022793"/>
    </source>
</evidence>
<evidence type="ECO:0000313" key="7">
    <source>
        <dbReference type="EMBL" id="KAF5657584.1"/>
    </source>
</evidence>
<keyword evidence="8" id="KW-1185">Reference proteome</keyword>
<proteinExistence type="inferred from homology"/>
<dbReference type="Gene3D" id="3.20.20.10">
    <property type="entry name" value="Alanine racemase"/>
    <property type="match status" value="1"/>
</dbReference>
<dbReference type="PANTHER" id="PTHR11482">
    <property type="entry name" value="ARGININE/DIAMINOPIMELATE/ORNITHINE DECARBOXYLASE"/>
    <property type="match status" value="1"/>
</dbReference>
<evidence type="ECO:0000256" key="4">
    <source>
        <dbReference type="ARBA" id="ARBA00022898"/>
    </source>
</evidence>
<organism evidence="7 8">
    <name type="scientific">Fusarium heterosporum</name>
    <dbReference type="NCBI Taxonomy" id="42747"/>
    <lineage>
        <taxon>Eukaryota</taxon>
        <taxon>Fungi</taxon>
        <taxon>Dikarya</taxon>
        <taxon>Ascomycota</taxon>
        <taxon>Pezizomycotina</taxon>
        <taxon>Sordariomycetes</taxon>
        <taxon>Hypocreomycetidae</taxon>
        <taxon>Hypocreales</taxon>
        <taxon>Nectriaceae</taxon>
        <taxon>Fusarium</taxon>
        <taxon>Fusarium heterosporum species complex</taxon>
    </lineage>
</organism>
<comment type="similarity">
    <text evidence="2">Belongs to the Orn/Lys/Arg decarboxylase class-II family.</text>
</comment>
<dbReference type="PANTHER" id="PTHR11482:SF6">
    <property type="entry name" value="ORNITHINE DECARBOXYLASE 1-RELATED"/>
    <property type="match status" value="1"/>
</dbReference>
<gene>
    <name evidence="7" type="ORF">FHETE_10343</name>
</gene>
<sequence>MAAATSICYPSKMSLSIQNALKRHNAQSLEERERPIIVIDILTVKDIIRKFIASWPSNRRIEVMVFAAVKVCSDEPAIDAFDDLGCNFDCASKGEAKPLVDRGVSPARISLGNCNLSNGDILWGIKTGIQYYAVDSATQIDRIVHAATEVAVPQGVTSATTLAQLKSFCRLVSSGKGSEKPFSTRFGVDPEQAFALIKKAHGHGLTFVGLSGHPGTQNLDKNTFIQFSTMFYGVFDHVQTELGIAPLIS</sequence>
<evidence type="ECO:0000256" key="5">
    <source>
        <dbReference type="ARBA" id="ARBA00023239"/>
    </source>
</evidence>
<dbReference type="GO" id="GO:0005737">
    <property type="term" value="C:cytoplasm"/>
    <property type="evidence" value="ECO:0007669"/>
    <property type="project" value="TreeGrafter"/>
</dbReference>
<accession>A0A8H5SVB9</accession>
<comment type="caution">
    <text evidence="7">The sequence shown here is derived from an EMBL/GenBank/DDBJ whole genome shotgun (WGS) entry which is preliminary data.</text>
</comment>
<dbReference type="InterPro" id="IPR022644">
    <property type="entry name" value="De-COase2_N"/>
</dbReference>
<evidence type="ECO:0000313" key="8">
    <source>
        <dbReference type="Proteomes" id="UP000567885"/>
    </source>
</evidence>
<dbReference type="OrthoDB" id="5034579at2759"/>
<evidence type="ECO:0000259" key="6">
    <source>
        <dbReference type="Pfam" id="PF02784"/>
    </source>
</evidence>
<dbReference type="InterPro" id="IPR029066">
    <property type="entry name" value="PLP-binding_barrel"/>
</dbReference>
<feature type="domain" description="Orn/DAP/Arg decarboxylase 2 N-terminal" evidence="6">
    <location>
        <begin position="47"/>
        <end position="244"/>
    </location>
</feature>
<dbReference type="Pfam" id="PF02784">
    <property type="entry name" value="Orn_Arg_deC_N"/>
    <property type="match status" value="1"/>
</dbReference>
<protein>
    <submittedName>
        <fullName evidence="7">Ornithine decarboxylase</fullName>
    </submittedName>
</protein>
<evidence type="ECO:0000256" key="1">
    <source>
        <dbReference type="ARBA" id="ARBA00001933"/>
    </source>
</evidence>
<dbReference type="AlphaFoldDB" id="A0A8H5SVB9"/>
<keyword evidence="5" id="KW-0456">Lyase</keyword>